<protein>
    <submittedName>
        <fullName evidence="1">Uncharacterized protein</fullName>
    </submittedName>
</protein>
<evidence type="ECO:0000313" key="1">
    <source>
        <dbReference type="EMBL" id="MAA14487.1"/>
    </source>
</evidence>
<name>A0A224Y9W5_9ACAR</name>
<organism evidence="1">
    <name type="scientific">Rhipicephalus zambeziensis</name>
    <dbReference type="NCBI Taxonomy" id="60191"/>
    <lineage>
        <taxon>Eukaryota</taxon>
        <taxon>Metazoa</taxon>
        <taxon>Ecdysozoa</taxon>
        <taxon>Arthropoda</taxon>
        <taxon>Chelicerata</taxon>
        <taxon>Arachnida</taxon>
        <taxon>Acari</taxon>
        <taxon>Parasitiformes</taxon>
        <taxon>Ixodida</taxon>
        <taxon>Ixodoidea</taxon>
        <taxon>Ixodidae</taxon>
        <taxon>Rhipicephalinae</taxon>
        <taxon>Rhipicephalus</taxon>
        <taxon>Rhipicephalus</taxon>
    </lineage>
</organism>
<sequence>MNAASVHPHLKTASAHAHVSSLMCDLVPVKCVCCEYESVYLRVGMSTYAPSYMFDYPKEVPKTTIVTGSKFVPSVEWNAASDCNTNGPVCLGKLPVLHCSSCVRPGKHAFMMLKHDTVAHFGYAILQTVALFTFFL</sequence>
<dbReference type="EMBL" id="GFPF01003341">
    <property type="protein sequence ID" value="MAA14487.1"/>
    <property type="molecule type" value="Transcribed_RNA"/>
</dbReference>
<proteinExistence type="predicted"/>
<dbReference type="AlphaFoldDB" id="A0A224Y9W5"/>
<accession>A0A224Y9W5</accession>
<reference evidence="1" key="1">
    <citation type="journal article" date="2017" name="Parasit. Vectors">
        <title>Sialotranscriptomics of Rhipicephalus zambeziensis reveals intricate expression profiles of secretory proteins and suggests tight temporal transcriptional regulation during blood-feeding.</title>
        <authorList>
            <person name="de Castro M.H."/>
            <person name="de Klerk D."/>
            <person name="Pienaar R."/>
            <person name="Rees D.J.G."/>
            <person name="Mans B.J."/>
        </authorList>
    </citation>
    <scope>NUCLEOTIDE SEQUENCE</scope>
    <source>
        <tissue evidence="1">Salivary glands</tissue>
    </source>
</reference>